<proteinExistence type="predicted"/>
<gene>
    <name evidence="1" type="ORF">ILYODFUR_002739</name>
</gene>
<evidence type="ECO:0000313" key="1">
    <source>
        <dbReference type="EMBL" id="MEQ2254339.1"/>
    </source>
</evidence>
<protein>
    <submittedName>
        <fullName evidence="1">Uncharacterized protein</fullName>
    </submittedName>
</protein>
<keyword evidence="2" id="KW-1185">Reference proteome</keyword>
<evidence type="ECO:0000313" key="2">
    <source>
        <dbReference type="Proteomes" id="UP001482620"/>
    </source>
</evidence>
<accession>A0ABV0VBE9</accession>
<sequence>MFSTQQTLHITTNHITSNPCRILMQPESVWNLTEGFSNSGQVCKKKTQNGKNIYIISCPIASIFHPFACVSMSICPSFHLSICFFIPPSMNGHSNKPTDE</sequence>
<name>A0ABV0VBE9_9TELE</name>
<dbReference type="EMBL" id="JAHRIQ010104401">
    <property type="protein sequence ID" value="MEQ2254339.1"/>
    <property type="molecule type" value="Genomic_DNA"/>
</dbReference>
<dbReference type="Proteomes" id="UP001482620">
    <property type="component" value="Unassembled WGS sequence"/>
</dbReference>
<organism evidence="1 2">
    <name type="scientific">Ilyodon furcidens</name>
    <name type="common">goldbreast splitfin</name>
    <dbReference type="NCBI Taxonomy" id="33524"/>
    <lineage>
        <taxon>Eukaryota</taxon>
        <taxon>Metazoa</taxon>
        <taxon>Chordata</taxon>
        <taxon>Craniata</taxon>
        <taxon>Vertebrata</taxon>
        <taxon>Euteleostomi</taxon>
        <taxon>Actinopterygii</taxon>
        <taxon>Neopterygii</taxon>
        <taxon>Teleostei</taxon>
        <taxon>Neoteleostei</taxon>
        <taxon>Acanthomorphata</taxon>
        <taxon>Ovalentaria</taxon>
        <taxon>Atherinomorphae</taxon>
        <taxon>Cyprinodontiformes</taxon>
        <taxon>Goodeidae</taxon>
        <taxon>Ilyodon</taxon>
    </lineage>
</organism>
<reference evidence="1 2" key="1">
    <citation type="submission" date="2021-06" db="EMBL/GenBank/DDBJ databases">
        <authorList>
            <person name="Palmer J.M."/>
        </authorList>
    </citation>
    <scope>NUCLEOTIDE SEQUENCE [LARGE SCALE GENOMIC DNA]</scope>
    <source>
        <strain evidence="2">if_2019</strain>
        <tissue evidence="1">Muscle</tissue>
    </source>
</reference>
<comment type="caution">
    <text evidence="1">The sequence shown here is derived from an EMBL/GenBank/DDBJ whole genome shotgun (WGS) entry which is preliminary data.</text>
</comment>